<dbReference type="SMART" id="SM01057">
    <property type="entry name" value="Carb_anhydrase"/>
    <property type="match status" value="1"/>
</dbReference>
<evidence type="ECO:0000256" key="12">
    <source>
        <dbReference type="ARBA" id="ARBA00049061"/>
    </source>
</evidence>
<dbReference type="PROSITE" id="PS00162">
    <property type="entry name" value="ALPHA_CA_1"/>
    <property type="match status" value="1"/>
</dbReference>
<dbReference type="PANTHER" id="PTHR18952:SF95">
    <property type="entry name" value="CARBONIC ANHYDRASE 4"/>
    <property type="match status" value="1"/>
</dbReference>
<sequence>MKSLTLVFFLSLSFSWSRAAEEHWCYEVQVCGSNCLGPRRWNELGDCGRQAQSPINIITHNLQHNTSLNAFTFVNYETAYLVNISNNGHSAKVDLAGQSISGGGLSGSYNALQLHLHWGSENSTGSEHTIDGVQYPMELHIVHSKGATDLAVLGFFYEESTEENEAYKNIISALANISYVGNWTSISSLKLKELIPEADDLKEYYRYKGSLTTPECSEIVTWTLFTKTIKLSKDQLKAFYEKLHYEHGLMEENFRPVQKLGNRIVQTSDATTLLSQTLTMLIPLLVSCLLFTS</sequence>
<dbReference type="GO" id="GO:0005886">
    <property type="term" value="C:plasma membrane"/>
    <property type="evidence" value="ECO:0007669"/>
    <property type="project" value="UniProtKB-SubCell"/>
</dbReference>
<organism evidence="15 16">
    <name type="scientific">Leptobrachium leishanense</name>
    <name type="common">Leishan spiny toad</name>
    <dbReference type="NCBI Taxonomy" id="445787"/>
    <lineage>
        <taxon>Eukaryota</taxon>
        <taxon>Metazoa</taxon>
        <taxon>Chordata</taxon>
        <taxon>Craniata</taxon>
        <taxon>Vertebrata</taxon>
        <taxon>Euteleostomi</taxon>
        <taxon>Amphibia</taxon>
        <taxon>Batrachia</taxon>
        <taxon>Anura</taxon>
        <taxon>Pelobatoidea</taxon>
        <taxon>Megophryidae</taxon>
        <taxon>Leptobrachium</taxon>
    </lineage>
</organism>
<keyword evidence="10" id="KW-0449">Lipoprotein</keyword>
<comment type="subunit">
    <text evidence="3">Interacts with SLC4A4.</text>
</comment>
<evidence type="ECO:0000256" key="5">
    <source>
        <dbReference type="ARBA" id="ARBA00022622"/>
    </source>
</evidence>
<comment type="catalytic activity">
    <reaction evidence="12">
        <text>hydrogencarbonate + H(+) = CO2 + H2O</text>
        <dbReference type="Rhea" id="RHEA:10748"/>
        <dbReference type="ChEBI" id="CHEBI:15377"/>
        <dbReference type="ChEBI" id="CHEBI:15378"/>
        <dbReference type="ChEBI" id="CHEBI:16526"/>
        <dbReference type="ChEBI" id="CHEBI:17544"/>
        <dbReference type="EC" id="4.2.1.1"/>
    </reaction>
    <physiologicalReaction direction="left-to-right" evidence="12">
        <dbReference type="Rhea" id="RHEA:10749"/>
    </physiologicalReaction>
    <physiologicalReaction direction="right-to-left" evidence="12">
        <dbReference type="Rhea" id="RHEA:10750"/>
    </physiologicalReaction>
</comment>
<protein>
    <recommendedName>
        <fullName evidence="13">Carbonic anhydrase</fullName>
        <ecNumber evidence="13">4.2.1.1</ecNumber>
    </recommendedName>
</protein>
<evidence type="ECO:0000313" key="15">
    <source>
        <dbReference type="Ensembl" id="ENSLLEP00000020151.1"/>
    </source>
</evidence>
<dbReference type="AlphaFoldDB" id="A0A8C5N1E6"/>
<evidence type="ECO:0000313" key="16">
    <source>
        <dbReference type="Proteomes" id="UP000694569"/>
    </source>
</evidence>
<evidence type="ECO:0000256" key="4">
    <source>
        <dbReference type="ARBA" id="ARBA00022475"/>
    </source>
</evidence>
<evidence type="ECO:0000256" key="2">
    <source>
        <dbReference type="ARBA" id="ARBA00010718"/>
    </source>
</evidence>
<evidence type="ECO:0000256" key="1">
    <source>
        <dbReference type="ARBA" id="ARBA00004609"/>
    </source>
</evidence>
<dbReference type="PROSITE" id="PS51144">
    <property type="entry name" value="ALPHA_CA_2"/>
    <property type="match status" value="1"/>
</dbReference>
<keyword evidence="6 13" id="KW-0479">Metal-binding</keyword>
<dbReference type="GO" id="GO:0004089">
    <property type="term" value="F:carbonate dehydratase activity"/>
    <property type="evidence" value="ECO:0007669"/>
    <property type="project" value="UniProtKB-UniRule"/>
</dbReference>
<feature type="domain" description="Alpha-carbonic anhydrase" evidence="14">
    <location>
        <begin position="22"/>
        <end position="269"/>
    </location>
</feature>
<keyword evidence="13" id="KW-0732">Signal</keyword>
<dbReference type="InterPro" id="IPR036398">
    <property type="entry name" value="CA_dom_sf"/>
</dbReference>
<keyword evidence="16" id="KW-1185">Reference proteome</keyword>
<dbReference type="Ensembl" id="ENSLLET00000020947.1">
    <property type="protein sequence ID" value="ENSLLEP00000020151.1"/>
    <property type="gene ID" value="ENSLLEG00000012780.1"/>
</dbReference>
<dbReference type="GeneTree" id="ENSGT00940000155690"/>
<dbReference type="InterPro" id="IPR023561">
    <property type="entry name" value="Carbonic_anhydrase_a-class"/>
</dbReference>
<dbReference type="GO" id="GO:0098552">
    <property type="term" value="C:side of membrane"/>
    <property type="evidence" value="ECO:0007669"/>
    <property type="project" value="UniProtKB-KW"/>
</dbReference>
<comment type="subcellular location">
    <subcellularLocation>
        <location evidence="1">Cell membrane</location>
        <topology evidence="1">Lipid-anchor</topology>
        <topology evidence="1">GPI-anchor</topology>
    </subcellularLocation>
</comment>
<keyword evidence="9 13" id="KW-0456">Lyase</keyword>
<reference evidence="15" key="1">
    <citation type="submission" date="2025-08" db="UniProtKB">
        <authorList>
            <consortium name="Ensembl"/>
        </authorList>
    </citation>
    <scope>IDENTIFICATION</scope>
</reference>
<comment type="cofactor">
    <cofactor evidence="13">
        <name>Zn(2+)</name>
        <dbReference type="ChEBI" id="CHEBI:29105"/>
    </cofactor>
</comment>
<dbReference type="Proteomes" id="UP000694569">
    <property type="component" value="Unplaced"/>
</dbReference>
<dbReference type="OrthoDB" id="429145at2759"/>
<dbReference type="SUPFAM" id="SSF51069">
    <property type="entry name" value="Carbonic anhydrase"/>
    <property type="match status" value="1"/>
</dbReference>
<evidence type="ECO:0000256" key="3">
    <source>
        <dbReference type="ARBA" id="ARBA00011736"/>
    </source>
</evidence>
<dbReference type="PANTHER" id="PTHR18952">
    <property type="entry name" value="CARBONIC ANHYDRASE"/>
    <property type="match status" value="1"/>
</dbReference>
<evidence type="ECO:0000256" key="7">
    <source>
        <dbReference type="ARBA" id="ARBA00022833"/>
    </source>
</evidence>
<proteinExistence type="inferred from homology"/>
<dbReference type="InterPro" id="IPR018338">
    <property type="entry name" value="Carbonic_anhydrase_a-class_CS"/>
</dbReference>
<reference evidence="15" key="2">
    <citation type="submission" date="2025-09" db="UniProtKB">
        <authorList>
            <consortium name="Ensembl"/>
        </authorList>
    </citation>
    <scope>IDENTIFICATION</scope>
</reference>
<name>A0A8C5N1E6_9ANUR</name>
<dbReference type="Gene3D" id="3.10.200.10">
    <property type="entry name" value="Alpha carbonic anhydrase"/>
    <property type="match status" value="1"/>
</dbReference>
<evidence type="ECO:0000256" key="6">
    <source>
        <dbReference type="ARBA" id="ARBA00022723"/>
    </source>
</evidence>
<dbReference type="EC" id="4.2.1.1" evidence="13"/>
<feature type="signal peptide" evidence="13">
    <location>
        <begin position="1"/>
        <end position="19"/>
    </location>
</feature>
<dbReference type="InterPro" id="IPR001148">
    <property type="entry name" value="CA_dom"/>
</dbReference>
<keyword evidence="8" id="KW-0325">Glycoprotein</keyword>
<keyword evidence="7 13" id="KW-0862">Zinc</keyword>
<evidence type="ECO:0000259" key="14">
    <source>
        <dbReference type="PROSITE" id="PS51144"/>
    </source>
</evidence>
<evidence type="ECO:0000256" key="11">
    <source>
        <dbReference type="ARBA" id="ARBA00045603"/>
    </source>
</evidence>
<evidence type="ECO:0000256" key="8">
    <source>
        <dbReference type="ARBA" id="ARBA00023180"/>
    </source>
</evidence>
<evidence type="ECO:0000256" key="13">
    <source>
        <dbReference type="RuleBase" id="RU367011"/>
    </source>
</evidence>
<accession>A0A8C5N1E6</accession>
<keyword evidence="5" id="KW-0336">GPI-anchor</keyword>
<comment type="similarity">
    <text evidence="2 13">Belongs to the alpha-carbonic anhydrase family.</text>
</comment>
<feature type="chain" id="PRO_5034394064" description="Carbonic anhydrase" evidence="13">
    <location>
        <begin position="20"/>
        <end position="293"/>
    </location>
</feature>
<dbReference type="Pfam" id="PF00194">
    <property type="entry name" value="Carb_anhydrase"/>
    <property type="match status" value="1"/>
</dbReference>
<evidence type="ECO:0000256" key="9">
    <source>
        <dbReference type="ARBA" id="ARBA00023239"/>
    </source>
</evidence>
<comment type="function">
    <text evidence="11">Catalyzes the reversible hydration of carbon dioxide into bicarbonate and protons and thus is essential to maintaining intracellular and extracellular pH. May stimulate the sodium/bicarbonate transporter activity of SLC4A4 that acts in pH homeostasis. It is essential for acid overload removal from the retina and retina epithelium, and acid release in the choriocapillaris in the choroid.</text>
</comment>
<comment type="function">
    <text evidence="13">Reversible hydration of carbon dioxide.</text>
</comment>
<keyword evidence="5" id="KW-0472">Membrane</keyword>
<dbReference type="GO" id="GO:0008270">
    <property type="term" value="F:zinc ion binding"/>
    <property type="evidence" value="ECO:0007669"/>
    <property type="project" value="UniProtKB-UniRule"/>
</dbReference>
<evidence type="ECO:0000256" key="10">
    <source>
        <dbReference type="ARBA" id="ARBA00023288"/>
    </source>
</evidence>
<keyword evidence="4" id="KW-1003">Cell membrane</keyword>
<dbReference type="FunFam" id="3.10.200.10:FF:000003">
    <property type="entry name" value="Carbonic anhydrase 12"/>
    <property type="match status" value="1"/>
</dbReference>